<evidence type="ECO:0000313" key="6">
    <source>
        <dbReference type="Proteomes" id="UP000199220"/>
    </source>
</evidence>
<dbReference type="EMBL" id="FNTX01000002">
    <property type="protein sequence ID" value="SEE78537.1"/>
    <property type="molecule type" value="Genomic_DNA"/>
</dbReference>
<evidence type="ECO:0000256" key="3">
    <source>
        <dbReference type="ARBA" id="ARBA00022679"/>
    </source>
</evidence>
<keyword evidence="3 5" id="KW-0808">Transferase</keyword>
<dbReference type="AlphaFoldDB" id="A0A1H5LPT8"/>
<feature type="domain" description="Methyltransferase type 11" evidence="4">
    <location>
        <begin position="49"/>
        <end position="136"/>
    </location>
</feature>
<proteinExistence type="inferred from homology"/>
<dbReference type="InterPro" id="IPR029063">
    <property type="entry name" value="SAM-dependent_MTases_sf"/>
</dbReference>
<dbReference type="PANTHER" id="PTHR44942">
    <property type="entry name" value="METHYLTRANSF_11 DOMAIN-CONTAINING PROTEIN"/>
    <property type="match status" value="1"/>
</dbReference>
<dbReference type="InterPro" id="IPR013216">
    <property type="entry name" value="Methyltransf_11"/>
</dbReference>
<protein>
    <submittedName>
        <fullName evidence="5">Methyltransferase domain-containing protein</fullName>
    </submittedName>
</protein>
<name>A0A1H5LPT8_9MICO</name>
<comment type="similarity">
    <text evidence="1">Belongs to the methyltransferase superfamily.</text>
</comment>
<dbReference type="PANTHER" id="PTHR44942:SF4">
    <property type="entry name" value="METHYLTRANSFERASE TYPE 11 DOMAIN-CONTAINING PROTEIN"/>
    <property type="match status" value="1"/>
</dbReference>
<sequence>MSVSHPHRADPFGTSFGAATTAYEAGRPSYPRAAVDWLLAGTQVRDIADVGAGTGKLTASLVGPGRSVTAIDPDQAMLTTLASNLPEVSTAVGTAENLPLAEASQDAVVLGQAWHWVDPAAASAEIARVLRPGGVLGLIWNIRDERTEWVARMGRIIHLSAAEQLISGAGPQIADPFGEVEQHRIEWSRTLDRATIEAMVASRSYYITAAAEDRRRIDEGLAALLDELGLTGDATIDFPYVTVAYRATR</sequence>
<organism evidence="5 6">
    <name type="scientific">Ruania alba</name>
    <dbReference type="NCBI Taxonomy" id="648782"/>
    <lineage>
        <taxon>Bacteria</taxon>
        <taxon>Bacillati</taxon>
        <taxon>Actinomycetota</taxon>
        <taxon>Actinomycetes</taxon>
        <taxon>Micrococcales</taxon>
        <taxon>Ruaniaceae</taxon>
        <taxon>Ruania</taxon>
    </lineage>
</organism>
<dbReference type="GO" id="GO:0032259">
    <property type="term" value="P:methylation"/>
    <property type="evidence" value="ECO:0007669"/>
    <property type="project" value="UniProtKB-KW"/>
</dbReference>
<keyword evidence="6" id="KW-1185">Reference proteome</keyword>
<gene>
    <name evidence="5" type="ORF">SAMN04488554_2896</name>
</gene>
<evidence type="ECO:0000256" key="2">
    <source>
        <dbReference type="ARBA" id="ARBA00022603"/>
    </source>
</evidence>
<dbReference type="CDD" id="cd02440">
    <property type="entry name" value="AdoMet_MTases"/>
    <property type="match status" value="1"/>
</dbReference>
<evidence type="ECO:0000256" key="1">
    <source>
        <dbReference type="ARBA" id="ARBA00008361"/>
    </source>
</evidence>
<dbReference type="InterPro" id="IPR051052">
    <property type="entry name" value="Diverse_substrate_MTase"/>
</dbReference>
<dbReference type="Pfam" id="PF08241">
    <property type="entry name" value="Methyltransf_11"/>
    <property type="match status" value="1"/>
</dbReference>
<dbReference type="GO" id="GO:0008757">
    <property type="term" value="F:S-adenosylmethionine-dependent methyltransferase activity"/>
    <property type="evidence" value="ECO:0007669"/>
    <property type="project" value="InterPro"/>
</dbReference>
<evidence type="ECO:0000313" key="5">
    <source>
        <dbReference type="EMBL" id="SEE78537.1"/>
    </source>
</evidence>
<dbReference type="Proteomes" id="UP000199220">
    <property type="component" value="Unassembled WGS sequence"/>
</dbReference>
<reference evidence="6" key="1">
    <citation type="submission" date="2016-10" db="EMBL/GenBank/DDBJ databases">
        <authorList>
            <person name="Varghese N."/>
            <person name="Submissions S."/>
        </authorList>
    </citation>
    <scope>NUCLEOTIDE SEQUENCE [LARGE SCALE GENOMIC DNA]</scope>
    <source>
        <strain evidence="6">DSM 21368</strain>
    </source>
</reference>
<keyword evidence="2 5" id="KW-0489">Methyltransferase</keyword>
<evidence type="ECO:0000259" key="4">
    <source>
        <dbReference type="Pfam" id="PF08241"/>
    </source>
</evidence>
<accession>A0A1H5LPT8</accession>
<dbReference type="Gene3D" id="3.40.50.150">
    <property type="entry name" value="Vaccinia Virus protein VP39"/>
    <property type="match status" value="1"/>
</dbReference>
<dbReference type="SUPFAM" id="SSF53335">
    <property type="entry name" value="S-adenosyl-L-methionine-dependent methyltransferases"/>
    <property type="match status" value="1"/>
</dbReference>
<dbReference type="STRING" id="648782.SAMN04488554_2896"/>